<dbReference type="AlphaFoldDB" id="A0A402CD29"/>
<keyword evidence="4" id="KW-0812">Transmembrane</keyword>
<evidence type="ECO:0000256" key="1">
    <source>
        <dbReference type="ARBA" id="ARBA00004651"/>
    </source>
</evidence>
<organism evidence="5 6">
    <name type="scientific">Rhodococcus wratislaviensis</name>
    <name type="common">Tsukamurella wratislaviensis</name>
    <dbReference type="NCBI Taxonomy" id="44752"/>
    <lineage>
        <taxon>Bacteria</taxon>
        <taxon>Bacillati</taxon>
        <taxon>Actinomycetota</taxon>
        <taxon>Actinomycetes</taxon>
        <taxon>Mycobacteriales</taxon>
        <taxon>Nocardiaceae</taxon>
        <taxon>Rhodococcus</taxon>
    </lineage>
</organism>
<keyword evidence="2" id="KW-0813">Transport</keyword>
<evidence type="ECO:0000313" key="6">
    <source>
        <dbReference type="Proteomes" id="UP000287519"/>
    </source>
</evidence>
<reference evidence="5 6" key="1">
    <citation type="submission" date="2018-11" db="EMBL/GenBank/DDBJ databases">
        <title>Microbial catabolism of amino acid.</title>
        <authorList>
            <person name="Hibi M."/>
            <person name="Ogawa J."/>
        </authorList>
    </citation>
    <scope>NUCLEOTIDE SEQUENCE [LARGE SCALE GENOMIC DNA]</scope>
    <source>
        <strain evidence="5 6">C31-06</strain>
    </source>
</reference>
<gene>
    <name evidence="5" type="ORF">Rhow_005157</name>
</gene>
<dbReference type="PANTHER" id="PTHR30043">
    <property type="entry name" value="PHOSPHONATES TRANSPORT SYSTEM PERMEASE PROTEIN"/>
    <property type="match status" value="1"/>
</dbReference>
<dbReference type="EMBL" id="BHYM01000045">
    <property type="protein sequence ID" value="GCE41498.1"/>
    <property type="molecule type" value="Genomic_DNA"/>
</dbReference>
<proteinExistence type="predicted"/>
<dbReference type="Proteomes" id="UP000287519">
    <property type="component" value="Unassembled WGS sequence"/>
</dbReference>
<dbReference type="PANTHER" id="PTHR30043:SF1">
    <property type="entry name" value="ABC TRANSPORT SYSTEM PERMEASE PROTEIN P69"/>
    <property type="match status" value="1"/>
</dbReference>
<comment type="subcellular location">
    <subcellularLocation>
        <location evidence="1">Cell membrane</location>
        <topology evidence="1">Multi-pass membrane protein</topology>
    </subcellularLocation>
</comment>
<evidence type="ECO:0000313" key="5">
    <source>
        <dbReference type="EMBL" id="GCE41498.1"/>
    </source>
</evidence>
<keyword evidence="4" id="KW-1133">Transmembrane helix</keyword>
<evidence type="ECO:0000256" key="3">
    <source>
        <dbReference type="ARBA" id="ARBA00022475"/>
    </source>
</evidence>
<feature type="transmembrane region" description="Helical" evidence="4">
    <location>
        <begin position="55"/>
        <end position="76"/>
    </location>
</feature>
<name>A0A402CD29_RHOWR</name>
<evidence type="ECO:0000256" key="2">
    <source>
        <dbReference type="ARBA" id="ARBA00022448"/>
    </source>
</evidence>
<keyword evidence="3" id="KW-1003">Cell membrane</keyword>
<evidence type="ECO:0000256" key="4">
    <source>
        <dbReference type="SAM" id="Phobius"/>
    </source>
</evidence>
<keyword evidence="6" id="KW-1185">Reference proteome</keyword>
<comment type="caution">
    <text evidence="5">The sequence shown here is derived from an EMBL/GenBank/DDBJ whole genome shotgun (WGS) entry which is preliminary data.</text>
</comment>
<accession>A0A402CD29</accession>
<dbReference type="GO" id="GO:0005886">
    <property type="term" value="C:plasma membrane"/>
    <property type="evidence" value="ECO:0007669"/>
    <property type="project" value="UniProtKB-SubCell"/>
</dbReference>
<sequence>MVVVVAVFALSAQTAEFSLDALVDGLPNIADFVGRMFPPDLSILPTAFSLMGETIAIAVIGTVAGVLLALPLALLVPRPCSSRPGCTMLRGRRSTSPGPSRN</sequence>
<keyword evidence="4" id="KW-0472">Membrane</keyword>
<protein>
    <submittedName>
        <fullName evidence="5">Phosphonate ABC transporter permease protein phnE</fullName>
    </submittedName>
</protein>